<dbReference type="AlphaFoldDB" id="A0A9E9C3P2"/>
<dbReference type="PANTHER" id="PTHR43685:SF11">
    <property type="entry name" value="GLYCOSYLTRANSFERASE TAGX-RELATED"/>
    <property type="match status" value="1"/>
</dbReference>
<accession>A0A9E9C3P2</accession>
<dbReference type="InterPro" id="IPR050834">
    <property type="entry name" value="Glycosyltransf_2"/>
</dbReference>
<dbReference type="Pfam" id="PF00535">
    <property type="entry name" value="Glycos_transf_2"/>
    <property type="match status" value="1"/>
</dbReference>
<dbReference type="PANTHER" id="PTHR43685">
    <property type="entry name" value="GLYCOSYLTRANSFERASE"/>
    <property type="match status" value="1"/>
</dbReference>
<organism evidence="2 3">
    <name type="scientific">Thermocoleostomius sinensis A174</name>
    <dbReference type="NCBI Taxonomy" id="2016057"/>
    <lineage>
        <taxon>Bacteria</taxon>
        <taxon>Bacillati</taxon>
        <taxon>Cyanobacteriota</taxon>
        <taxon>Cyanophyceae</taxon>
        <taxon>Oculatellales</taxon>
        <taxon>Oculatellaceae</taxon>
        <taxon>Thermocoleostomius</taxon>
    </lineage>
</organism>
<gene>
    <name evidence="2" type="ORF">OXH18_18565</name>
</gene>
<reference evidence="2" key="1">
    <citation type="submission" date="2022-12" db="EMBL/GenBank/DDBJ databases">
        <title>Polyphasic identification of a Novel Hot-Spring Cyanobacterium Ocullathermofonsia sinensis gen nov. sp. nov. and Genomic Insights on its Adaptations to the Thermal Habitat.</title>
        <authorList>
            <person name="Daroch M."/>
            <person name="Tang J."/>
            <person name="Jiang Y."/>
        </authorList>
    </citation>
    <scope>NUCLEOTIDE SEQUENCE</scope>
    <source>
        <strain evidence="2">PKUAC-SCTA174</strain>
    </source>
</reference>
<dbReference type="InterPro" id="IPR029044">
    <property type="entry name" value="Nucleotide-diphossugar_trans"/>
</dbReference>
<keyword evidence="2" id="KW-0808">Transferase</keyword>
<dbReference type="SUPFAM" id="SSF53448">
    <property type="entry name" value="Nucleotide-diphospho-sugar transferases"/>
    <property type="match status" value="1"/>
</dbReference>
<evidence type="ECO:0000313" key="3">
    <source>
        <dbReference type="Proteomes" id="UP001163152"/>
    </source>
</evidence>
<dbReference type="GO" id="GO:0016757">
    <property type="term" value="F:glycosyltransferase activity"/>
    <property type="evidence" value="ECO:0007669"/>
    <property type="project" value="UniProtKB-KW"/>
</dbReference>
<proteinExistence type="predicted"/>
<keyword evidence="3" id="KW-1185">Reference proteome</keyword>
<evidence type="ECO:0000259" key="1">
    <source>
        <dbReference type="Pfam" id="PF00535"/>
    </source>
</evidence>
<dbReference type="Proteomes" id="UP001163152">
    <property type="component" value="Chromosome"/>
</dbReference>
<keyword evidence="2" id="KW-0328">Glycosyltransferase</keyword>
<dbReference type="EC" id="2.4.-.-" evidence="2"/>
<name>A0A9E9C3P2_9CYAN</name>
<dbReference type="EMBL" id="CP113797">
    <property type="protein sequence ID" value="WAL59161.1"/>
    <property type="molecule type" value="Genomic_DNA"/>
</dbReference>
<dbReference type="KEGG" id="tsin:OXH18_18565"/>
<dbReference type="InterPro" id="IPR001173">
    <property type="entry name" value="Glyco_trans_2-like"/>
</dbReference>
<dbReference type="Gene3D" id="3.90.550.10">
    <property type="entry name" value="Spore Coat Polysaccharide Biosynthesis Protein SpsA, Chain A"/>
    <property type="match status" value="1"/>
</dbReference>
<sequence>MAQPLVSVLISNYNYGRYLPRAIDSALGQTYQPCEIIVIDDGSTDDSRQIIEGYGNRIIPILQSNGGQASALNTGFTASRGDVICLLDADDVWLPTKVERVVTALKAYPKASVVYHRVQTVDQLEQRRGQPWPPYPVIRGSIAQQVMDTGGWWPFPPSTGLSFPRSFIAKVIPIPELEYHLCADAYLADLAPFFGEVIGIEDALSLFRIHSTNHWSHPIEIQRRSLHSHELRVKVLNRTLQSTGIQAQISLQQHWPYQRLKHNLGEGKSLLMLSQLALNHPWELRLTSRLKLLLDLWIKTIWIKTGWIKHLWKKPRSITNL</sequence>
<evidence type="ECO:0000313" key="2">
    <source>
        <dbReference type="EMBL" id="WAL59161.1"/>
    </source>
</evidence>
<dbReference type="RefSeq" id="WP_268608792.1">
    <property type="nucleotide sequence ID" value="NZ_CP113797.1"/>
</dbReference>
<protein>
    <submittedName>
        <fullName evidence="2">Glycosyltransferase</fullName>
        <ecNumber evidence="2">2.4.-.-</ecNumber>
    </submittedName>
</protein>
<feature type="domain" description="Glycosyltransferase 2-like" evidence="1">
    <location>
        <begin position="7"/>
        <end position="131"/>
    </location>
</feature>